<evidence type="ECO:0000256" key="6">
    <source>
        <dbReference type="ARBA" id="ARBA00022679"/>
    </source>
</evidence>
<evidence type="ECO:0000313" key="15">
    <source>
        <dbReference type="EMBL" id="PID56586.1"/>
    </source>
</evidence>
<evidence type="ECO:0000259" key="14">
    <source>
        <dbReference type="Pfam" id="PF02776"/>
    </source>
</evidence>
<comment type="cofactor">
    <cofactor evidence="11">
        <name>thiamine diphosphate</name>
        <dbReference type="ChEBI" id="CHEBI:58937"/>
    </cofactor>
    <text evidence="11">Binds 1 thiamine pyrophosphate per subunit.</text>
</comment>
<dbReference type="AlphaFoldDB" id="A0A2G6E3E6"/>
<evidence type="ECO:0000313" key="16">
    <source>
        <dbReference type="Proteomes" id="UP000229740"/>
    </source>
</evidence>
<reference evidence="15 16" key="1">
    <citation type="submission" date="2017-10" db="EMBL/GenBank/DDBJ databases">
        <title>Novel microbial diversity and functional potential in the marine mammal oral microbiome.</title>
        <authorList>
            <person name="Dudek N.K."/>
            <person name="Sun C.L."/>
            <person name="Burstein D."/>
            <person name="Kantor R.S."/>
            <person name="Aliaga Goltsman D.S."/>
            <person name="Bik E.M."/>
            <person name="Thomas B.C."/>
            <person name="Banfield J.F."/>
            <person name="Relman D.A."/>
        </authorList>
    </citation>
    <scope>NUCLEOTIDE SEQUENCE [LARGE SCALE GENOMIC DNA]</scope>
    <source>
        <strain evidence="15">DOLZORAL124_49_17</strain>
    </source>
</reference>
<dbReference type="PANTHER" id="PTHR18968:SF13">
    <property type="entry name" value="ACETOLACTATE SYNTHASE CATALYTIC SUBUNIT, MITOCHONDRIAL"/>
    <property type="match status" value="1"/>
</dbReference>
<evidence type="ECO:0000256" key="3">
    <source>
        <dbReference type="ARBA" id="ARBA00007812"/>
    </source>
</evidence>
<dbReference type="Proteomes" id="UP000229740">
    <property type="component" value="Unassembled WGS sequence"/>
</dbReference>
<comment type="cofactor">
    <cofactor evidence="11">
        <name>Mg(2+)</name>
        <dbReference type="ChEBI" id="CHEBI:18420"/>
    </cofactor>
    <text evidence="11">Binds 1 Mg(2+) ion per subunit.</text>
</comment>
<feature type="domain" description="Thiamine pyrophosphate enzyme central" evidence="12">
    <location>
        <begin position="192"/>
        <end position="327"/>
    </location>
</feature>
<evidence type="ECO:0000259" key="12">
    <source>
        <dbReference type="Pfam" id="PF00205"/>
    </source>
</evidence>
<dbReference type="Gene3D" id="3.40.50.1220">
    <property type="entry name" value="TPP-binding domain"/>
    <property type="match status" value="1"/>
</dbReference>
<dbReference type="CDD" id="cd02015">
    <property type="entry name" value="TPP_AHAS"/>
    <property type="match status" value="1"/>
</dbReference>
<dbReference type="InterPro" id="IPR029061">
    <property type="entry name" value="THDP-binding"/>
</dbReference>
<comment type="pathway">
    <text evidence="1 11">Amino-acid biosynthesis; L-isoleucine biosynthesis; L-isoleucine from 2-oxobutanoate: step 1/4.</text>
</comment>
<dbReference type="Pfam" id="PF02776">
    <property type="entry name" value="TPP_enzyme_N"/>
    <property type="match status" value="1"/>
</dbReference>
<dbReference type="GO" id="GO:0009099">
    <property type="term" value="P:L-valine biosynthetic process"/>
    <property type="evidence" value="ECO:0007669"/>
    <property type="project" value="UniProtKB-UniPathway"/>
</dbReference>
<dbReference type="InterPro" id="IPR039368">
    <property type="entry name" value="AHAS_TPP"/>
</dbReference>
<dbReference type="Pfam" id="PF00205">
    <property type="entry name" value="TPP_enzyme_M"/>
    <property type="match status" value="1"/>
</dbReference>
<keyword evidence="7 11" id="KW-0479">Metal-binding</keyword>
<dbReference type="InterPro" id="IPR012001">
    <property type="entry name" value="Thiamin_PyroP_enz_TPP-bd_dom"/>
</dbReference>
<dbReference type="SUPFAM" id="SSF52467">
    <property type="entry name" value="DHS-like NAD/FAD-binding domain"/>
    <property type="match status" value="1"/>
</dbReference>
<dbReference type="Gene3D" id="3.40.50.970">
    <property type="match status" value="2"/>
</dbReference>
<evidence type="ECO:0000259" key="13">
    <source>
        <dbReference type="Pfam" id="PF02775"/>
    </source>
</evidence>
<evidence type="ECO:0000256" key="8">
    <source>
        <dbReference type="ARBA" id="ARBA00022842"/>
    </source>
</evidence>
<feature type="domain" description="Thiamine pyrophosphate enzyme N-terminal TPP-binding" evidence="14">
    <location>
        <begin position="3"/>
        <end position="117"/>
    </location>
</feature>
<dbReference type="GO" id="GO:0005948">
    <property type="term" value="C:acetolactate synthase complex"/>
    <property type="evidence" value="ECO:0007669"/>
    <property type="project" value="TreeGrafter"/>
</dbReference>
<sequence length="560" mass="60481">MKMTGARILLECLQREGVEMAFGYPGAVTLPLHDEIEDLGIRFVLTRHEQGAIHAATGYARATGKVGVCIVTSGPGGTNLVTGIADAFMDSVPVVAFTGQVPRLMIGNDAFQEADIVGITRSITKHNYLVQDVEDFSTTVRSAFHIAKTGRPGPVLVDMPKDTLMAETEFMYPEKVTLRGYNPNYYGNAMQIRRAAEAIGRAKRPVVYSGGGVISSNASEELRSLVHQTSMPITSTLMGLGAFPGDDPLFLGMLGMHGTQSANLAVTGCDLLIAIGARFDDRVTGALDSFAPNAEILHIDIDPSSISKNIRVDTPIVGDIKLVLTELNAIVKGGDYADWHQQIAEWKREKALHYEKSDHTIKPQHVVETIAELTRGEAVITTEVGQHQMWAAQYGIYKHPRSFISSGGLGVMGFGFPAAIGAQAGCPEKLVIDIAGDGSFQMVVQELATAVCAALPVKVVILNNGVLGMIRQWQDLFYGQRFRHSVLRHQTGTYYPDFVKLAEAYGAVGIRIKSPGKLKSQLQDAFDTPGPVLIDVIVSEEENVYPMVPAGAGISEMLVE</sequence>
<comment type="pathway">
    <text evidence="2 11">Amino-acid biosynthesis; L-valine biosynthesis; L-valine from pyruvate: step 1/4.</text>
</comment>
<feature type="domain" description="Thiamine pyrophosphate enzyme TPP-binding" evidence="13">
    <location>
        <begin position="384"/>
        <end position="536"/>
    </location>
</feature>
<protein>
    <recommendedName>
        <fullName evidence="4 11">Acetolactate synthase</fullName>
        <ecNumber evidence="4 11">2.2.1.6</ecNumber>
    </recommendedName>
</protein>
<dbReference type="PROSITE" id="PS00187">
    <property type="entry name" value="TPP_ENZYMES"/>
    <property type="match status" value="1"/>
</dbReference>
<dbReference type="FunFam" id="3.40.50.970:FF:000007">
    <property type="entry name" value="Acetolactate synthase"/>
    <property type="match status" value="1"/>
</dbReference>
<dbReference type="GO" id="GO:0009097">
    <property type="term" value="P:isoleucine biosynthetic process"/>
    <property type="evidence" value="ECO:0007669"/>
    <property type="project" value="UniProtKB-UniPathway"/>
</dbReference>
<evidence type="ECO:0000256" key="11">
    <source>
        <dbReference type="RuleBase" id="RU003591"/>
    </source>
</evidence>
<organism evidence="15 16">
    <name type="scientific">candidate division KSB3 bacterium</name>
    <dbReference type="NCBI Taxonomy" id="2044937"/>
    <lineage>
        <taxon>Bacteria</taxon>
        <taxon>candidate division KSB3</taxon>
    </lineage>
</organism>
<keyword evidence="9 11" id="KW-0786">Thiamine pyrophosphate</keyword>
<keyword evidence="5 11" id="KW-0028">Amino-acid biosynthesis</keyword>
<evidence type="ECO:0000256" key="2">
    <source>
        <dbReference type="ARBA" id="ARBA00005025"/>
    </source>
</evidence>
<dbReference type="EMBL" id="PDPS01000033">
    <property type="protein sequence ID" value="PID56586.1"/>
    <property type="molecule type" value="Genomic_DNA"/>
</dbReference>
<dbReference type="FunFam" id="3.40.50.1220:FF:000008">
    <property type="entry name" value="Acetolactate synthase"/>
    <property type="match status" value="1"/>
</dbReference>
<dbReference type="InterPro" id="IPR045229">
    <property type="entry name" value="TPP_enz"/>
</dbReference>
<keyword evidence="6 11" id="KW-0808">Transferase</keyword>
<dbReference type="InterPro" id="IPR012846">
    <property type="entry name" value="Acetolactate_synth_lsu"/>
</dbReference>
<dbReference type="GO" id="GO:0030976">
    <property type="term" value="F:thiamine pyrophosphate binding"/>
    <property type="evidence" value="ECO:0007669"/>
    <property type="project" value="UniProtKB-UniRule"/>
</dbReference>
<dbReference type="InterPro" id="IPR029035">
    <property type="entry name" value="DHS-like_NAD/FAD-binding_dom"/>
</dbReference>
<dbReference type="UniPathway" id="UPA00049">
    <property type="reaction ID" value="UER00059"/>
</dbReference>
<keyword evidence="10 11" id="KW-0100">Branched-chain amino acid biosynthesis</keyword>
<dbReference type="InterPro" id="IPR012000">
    <property type="entry name" value="Thiamin_PyroP_enz_cen_dom"/>
</dbReference>
<dbReference type="InterPro" id="IPR000399">
    <property type="entry name" value="TPP-bd_CS"/>
</dbReference>
<evidence type="ECO:0000256" key="4">
    <source>
        <dbReference type="ARBA" id="ARBA00013145"/>
    </source>
</evidence>
<comment type="similarity">
    <text evidence="3 11">Belongs to the TPP enzyme family.</text>
</comment>
<dbReference type="EC" id="2.2.1.6" evidence="4 11"/>
<evidence type="ECO:0000256" key="1">
    <source>
        <dbReference type="ARBA" id="ARBA00004974"/>
    </source>
</evidence>
<dbReference type="NCBIfam" id="TIGR00118">
    <property type="entry name" value="acolac_lg"/>
    <property type="match status" value="1"/>
</dbReference>
<keyword evidence="8 11" id="KW-0460">Magnesium</keyword>
<evidence type="ECO:0000256" key="10">
    <source>
        <dbReference type="ARBA" id="ARBA00023304"/>
    </source>
</evidence>
<dbReference type="GO" id="GO:0003984">
    <property type="term" value="F:acetolactate synthase activity"/>
    <property type="evidence" value="ECO:0007669"/>
    <property type="project" value="UniProtKB-EC"/>
</dbReference>
<name>A0A2G6E3E6_9BACT</name>
<dbReference type="PANTHER" id="PTHR18968">
    <property type="entry name" value="THIAMINE PYROPHOSPHATE ENZYMES"/>
    <property type="match status" value="1"/>
</dbReference>
<evidence type="ECO:0000256" key="9">
    <source>
        <dbReference type="ARBA" id="ARBA00023052"/>
    </source>
</evidence>
<evidence type="ECO:0000256" key="5">
    <source>
        <dbReference type="ARBA" id="ARBA00022605"/>
    </source>
</evidence>
<comment type="caution">
    <text evidence="15">The sequence shown here is derived from an EMBL/GenBank/DDBJ whole genome shotgun (WGS) entry which is preliminary data.</text>
</comment>
<dbReference type="Pfam" id="PF02775">
    <property type="entry name" value="TPP_enzyme_C"/>
    <property type="match status" value="1"/>
</dbReference>
<dbReference type="CDD" id="cd07035">
    <property type="entry name" value="TPP_PYR_POX_like"/>
    <property type="match status" value="1"/>
</dbReference>
<dbReference type="SUPFAM" id="SSF52518">
    <property type="entry name" value="Thiamin diphosphate-binding fold (THDP-binding)"/>
    <property type="match status" value="2"/>
</dbReference>
<proteinExistence type="inferred from homology"/>
<accession>A0A2G6E3E6</accession>
<evidence type="ECO:0000256" key="7">
    <source>
        <dbReference type="ARBA" id="ARBA00022723"/>
    </source>
</evidence>
<dbReference type="UniPathway" id="UPA00047">
    <property type="reaction ID" value="UER00055"/>
</dbReference>
<gene>
    <name evidence="15" type="primary">ilvB</name>
    <name evidence="15" type="ORF">CSB45_11095</name>
</gene>
<dbReference type="GO" id="GO:0050660">
    <property type="term" value="F:flavin adenine dinucleotide binding"/>
    <property type="evidence" value="ECO:0007669"/>
    <property type="project" value="InterPro"/>
</dbReference>
<dbReference type="InterPro" id="IPR011766">
    <property type="entry name" value="TPP_enzyme_TPP-bd"/>
</dbReference>
<comment type="catalytic activity">
    <reaction evidence="11">
        <text>2 pyruvate + H(+) = (2S)-2-acetolactate + CO2</text>
        <dbReference type="Rhea" id="RHEA:25249"/>
        <dbReference type="ChEBI" id="CHEBI:15361"/>
        <dbReference type="ChEBI" id="CHEBI:15378"/>
        <dbReference type="ChEBI" id="CHEBI:16526"/>
        <dbReference type="ChEBI" id="CHEBI:58476"/>
        <dbReference type="EC" id="2.2.1.6"/>
    </reaction>
</comment>
<dbReference type="GO" id="GO:0000287">
    <property type="term" value="F:magnesium ion binding"/>
    <property type="evidence" value="ECO:0007669"/>
    <property type="project" value="UniProtKB-UniRule"/>
</dbReference>